<evidence type="ECO:0008006" key="5">
    <source>
        <dbReference type="Google" id="ProtNLM"/>
    </source>
</evidence>
<evidence type="ECO:0000256" key="2">
    <source>
        <dbReference type="SAM" id="SignalP"/>
    </source>
</evidence>
<protein>
    <recommendedName>
        <fullName evidence="5">DUF3558 domain-containing protein</fullName>
    </recommendedName>
</protein>
<feature type="chain" id="PRO_5047540404" description="DUF3558 domain-containing protein" evidence="2">
    <location>
        <begin position="31"/>
        <end position="229"/>
    </location>
</feature>
<feature type="compositionally biased region" description="Polar residues" evidence="1">
    <location>
        <begin position="43"/>
        <end position="52"/>
    </location>
</feature>
<dbReference type="PROSITE" id="PS51257">
    <property type="entry name" value="PROKAR_LIPOPROTEIN"/>
    <property type="match status" value="1"/>
</dbReference>
<feature type="compositionally biased region" description="Low complexity" evidence="1">
    <location>
        <begin position="152"/>
        <end position="161"/>
    </location>
</feature>
<comment type="caution">
    <text evidence="3">The sequence shown here is derived from an EMBL/GenBank/DDBJ whole genome shotgun (WGS) entry which is preliminary data.</text>
</comment>
<evidence type="ECO:0000256" key="1">
    <source>
        <dbReference type="SAM" id="MobiDB-lite"/>
    </source>
</evidence>
<keyword evidence="4" id="KW-1185">Reference proteome</keyword>
<feature type="signal peptide" evidence="2">
    <location>
        <begin position="1"/>
        <end position="30"/>
    </location>
</feature>
<reference evidence="4" key="1">
    <citation type="journal article" date="2019" name="Int. J. Syst. Evol. Microbiol.">
        <title>The Global Catalogue of Microorganisms (GCM) 10K type strain sequencing project: providing services to taxonomists for standard genome sequencing and annotation.</title>
        <authorList>
            <consortium name="The Broad Institute Genomics Platform"/>
            <consortium name="The Broad Institute Genome Sequencing Center for Infectious Disease"/>
            <person name="Wu L."/>
            <person name="Ma J."/>
        </authorList>
    </citation>
    <scope>NUCLEOTIDE SEQUENCE [LARGE SCALE GENOMIC DNA]</scope>
    <source>
        <strain evidence="4">ZS-35-S2</strain>
    </source>
</reference>
<organism evidence="3 4">
    <name type="scientific">Plantactinospora solaniradicis</name>
    <dbReference type="NCBI Taxonomy" id="1723736"/>
    <lineage>
        <taxon>Bacteria</taxon>
        <taxon>Bacillati</taxon>
        <taxon>Actinomycetota</taxon>
        <taxon>Actinomycetes</taxon>
        <taxon>Micromonosporales</taxon>
        <taxon>Micromonosporaceae</taxon>
        <taxon>Plantactinospora</taxon>
    </lineage>
</organism>
<name>A0ABW1KKS9_9ACTN</name>
<dbReference type="Proteomes" id="UP001596203">
    <property type="component" value="Unassembled WGS sequence"/>
</dbReference>
<feature type="compositionally biased region" description="Basic and acidic residues" evidence="1">
    <location>
        <begin position="140"/>
        <end position="149"/>
    </location>
</feature>
<feature type="region of interest" description="Disordered" evidence="1">
    <location>
        <begin position="140"/>
        <end position="163"/>
    </location>
</feature>
<gene>
    <name evidence="3" type="ORF">ACFP2T_40345</name>
</gene>
<proteinExistence type="predicted"/>
<accession>A0ABW1KKS9</accession>
<evidence type="ECO:0000313" key="4">
    <source>
        <dbReference type="Proteomes" id="UP001596203"/>
    </source>
</evidence>
<sequence>MTTGTRRGDTFRAGRIGLLTALFLVPSLLAGCAGQDAGPATGASPSGSTESGSPAPGRWTGLKAKCPVLQTPVADVPAATGEGQPTVTYQETQLVLGAACTWGPGAGQRPRVDASAIVFKTPTGDKTVDQDAVAHIQGVEERARQRADGAGDDATAPEAEPGLGDEAFVVLEPKSERLSLTVRSANAVVSVVVHLKQSTETDPGKLADRLRQQRPTVATLARDVLDDLK</sequence>
<dbReference type="EMBL" id="JBHSPR010000060">
    <property type="protein sequence ID" value="MFC6022394.1"/>
    <property type="molecule type" value="Genomic_DNA"/>
</dbReference>
<keyword evidence="2" id="KW-0732">Signal</keyword>
<dbReference type="RefSeq" id="WP_377431959.1">
    <property type="nucleotide sequence ID" value="NZ_JBHSPR010000060.1"/>
</dbReference>
<feature type="region of interest" description="Disordered" evidence="1">
    <location>
        <begin position="36"/>
        <end position="61"/>
    </location>
</feature>
<evidence type="ECO:0000313" key="3">
    <source>
        <dbReference type="EMBL" id="MFC6022394.1"/>
    </source>
</evidence>